<accession>A0A164LBH4</accession>
<protein>
    <recommendedName>
        <fullName evidence="4">Lipoprotein</fullName>
    </recommendedName>
</protein>
<gene>
    <name evidence="2" type="ORF">B4088_5380</name>
</gene>
<feature type="chain" id="PRO_5038353296" description="Lipoprotein" evidence="1">
    <location>
        <begin position="25"/>
        <end position="206"/>
    </location>
</feature>
<dbReference type="AlphaFoldDB" id="A0A164LBH4"/>
<comment type="caution">
    <text evidence="2">The sequence shown here is derived from an EMBL/GenBank/DDBJ whole genome shotgun (WGS) entry which is preliminary data.</text>
</comment>
<evidence type="ECO:0000256" key="1">
    <source>
        <dbReference type="SAM" id="SignalP"/>
    </source>
</evidence>
<dbReference type="PROSITE" id="PS51257">
    <property type="entry name" value="PROKAR_LIPOPROTEIN"/>
    <property type="match status" value="1"/>
</dbReference>
<evidence type="ECO:0000313" key="3">
    <source>
        <dbReference type="Proteomes" id="UP000076482"/>
    </source>
</evidence>
<reference evidence="2 3" key="1">
    <citation type="submission" date="2015-09" db="EMBL/GenBank/DDBJ databases">
        <title>Bacillus cereus food isolates.</title>
        <authorList>
            <person name="Boekhorst J."/>
        </authorList>
    </citation>
    <scope>NUCLEOTIDE SEQUENCE [LARGE SCALE GENOMIC DNA]</scope>
    <source>
        <strain evidence="2 3">B4088</strain>
    </source>
</reference>
<sequence length="206" mass="22706">MKLTKKTKAVILTGVLALSIGALSGCSSKDEAQSKNGTTVLAESEKVVEVHGAKIVKENLLQFLQMDSKEAESFAKKNISNKIVFTELIGPVNAQSMPLESDHKGINIYSMYDHGKNSFVGFRDADNEKAIANSFEEAASILNEYGVSKSWKKNNNEEIEVASKEKSGRYNFISNIEDKPVNVLLLTDLQGNTEIVKDIFVFLINQ</sequence>
<feature type="signal peptide" evidence="1">
    <location>
        <begin position="1"/>
        <end position="24"/>
    </location>
</feature>
<dbReference type="PATRIC" id="fig|1396.535.peg.5942"/>
<dbReference type="EMBL" id="LJKE01000104">
    <property type="protein sequence ID" value="KZD55635.1"/>
    <property type="molecule type" value="Genomic_DNA"/>
</dbReference>
<evidence type="ECO:0000313" key="2">
    <source>
        <dbReference type="EMBL" id="KZD55635.1"/>
    </source>
</evidence>
<keyword evidence="1" id="KW-0732">Signal</keyword>
<name>A0A164LBH4_BACCE</name>
<proteinExistence type="predicted"/>
<dbReference type="Proteomes" id="UP000076482">
    <property type="component" value="Unassembled WGS sequence"/>
</dbReference>
<organism evidence="2 3">
    <name type="scientific">Bacillus cereus</name>
    <dbReference type="NCBI Taxonomy" id="1396"/>
    <lineage>
        <taxon>Bacteria</taxon>
        <taxon>Bacillati</taxon>
        <taxon>Bacillota</taxon>
        <taxon>Bacilli</taxon>
        <taxon>Bacillales</taxon>
        <taxon>Bacillaceae</taxon>
        <taxon>Bacillus</taxon>
        <taxon>Bacillus cereus group</taxon>
    </lineage>
</organism>
<evidence type="ECO:0008006" key="4">
    <source>
        <dbReference type="Google" id="ProtNLM"/>
    </source>
</evidence>
<dbReference type="RefSeq" id="WP_063262897.1">
    <property type="nucleotide sequence ID" value="NZ_LJKE01000104.1"/>
</dbReference>